<dbReference type="EMBL" id="QGNW01000010">
    <property type="protein sequence ID" value="RVX18928.1"/>
    <property type="molecule type" value="Genomic_DNA"/>
</dbReference>
<dbReference type="GO" id="GO:0016746">
    <property type="term" value="F:acyltransferase activity"/>
    <property type="evidence" value="ECO:0007669"/>
    <property type="project" value="UniProtKB-KW"/>
</dbReference>
<gene>
    <name evidence="1" type="primary">VvCHDp000223_8</name>
    <name evidence="1" type="ORF">CK203_006800</name>
</gene>
<accession>A0A438KCL9</accession>
<organism evidence="1 2">
    <name type="scientific">Vitis vinifera</name>
    <name type="common">Grape</name>
    <dbReference type="NCBI Taxonomy" id="29760"/>
    <lineage>
        <taxon>Eukaryota</taxon>
        <taxon>Viridiplantae</taxon>
        <taxon>Streptophyta</taxon>
        <taxon>Embryophyta</taxon>
        <taxon>Tracheophyta</taxon>
        <taxon>Spermatophyta</taxon>
        <taxon>Magnoliopsida</taxon>
        <taxon>eudicotyledons</taxon>
        <taxon>Gunneridae</taxon>
        <taxon>Pentapetalae</taxon>
        <taxon>rosids</taxon>
        <taxon>Vitales</taxon>
        <taxon>Vitaceae</taxon>
        <taxon>Viteae</taxon>
        <taxon>Vitis</taxon>
    </lineage>
</organism>
<evidence type="ECO:0000313" key="2">
    <source>
        <dbReference type="Proteomes" id="UP000288805"/>
    </source>
</evidence>
<sequence length="64" mass="7543">MVYLHFSGKDNMLPSGDEARRLWSLLQNCRVRYFKDNGHTLLLTGEVLVEDQDRFITEGNDWLE</sequence>
<protein>
    <submittedName>
        <fullName evidence="1">Acyltransferase-like protein, chloroplastic</fullName>
    </submittedName>
</protein>
<comment type="caution">
    <text evidence="1">The sequence shown here is derived from an EMBL/GenBank/DDBJ whole genome shotgun (WGS) entry which is preliminary data.</text>
</comment>
<keyword evidence="1" id="KW-0012">Acyltransferase</keyword>
<reference evidence="1 2" key="1">
    <citation type="journal article" date="2018" name="PLoS Genet.">
        <title>Population sequencing reveals clonal diversity and ancestral inbreeding in the grapevine cultivar Chardonnay.</title>
        <authorList>
            <person name="Roach M.J."/>
            <person name="Johnson D.L."/>
            <person name="Bohlmann J."/>
            <person name="van Vuuren H.J."/>
            <person name="Jones S.J."/>
            <person name="Pretorius I.S."/>
            <person name="Schmidt S.A."/>
            <person name="Borneman A.R."/>
        </authorList>
    </citation>
    <scope>NUCLEOTIDE SEQUENCE [LARGE SCALE GENOMIC DNA]</scope>
    <source>
        <strain evidence="2">cv. Chardonnay</strain>
        <tissue evidence="1">Leaf</tissue>
    </source>
</reference>
<keyword evidence="1" id="KW-0808">Transferase</keyword>
<dbReference type="AlphaFoldDB" id="A0A438KCL9"/>
<proteinExistence type="predicted"/>
<dbReference type="Proteomes" id="UP000288805">
    <property type="component" value="Unassembled WGS sequence"/>
</dbReference>
<evidence type="ECO:0000313" key="1">
    <source>
        <dbReference type="EMBL" id="RVX18928.1"/>
    </source>
</evidence>
<name>A0A438KCL9_VITVI</name>